<name>A0A126T961_9GAMM</name>
<accession>A0A126T961</accession>
<feature type="transmembrane region" description="Helical" evidence="1">
    <location>
        <begin position="38"/>
        <end position="58"/>
    </location>
</feature>
<keyword evidence="3" id="KW-1185">Reference proteome</keyword>
<feature type="transmembrane region" description="Helical" evidence="1">
    <location>
        <begin position="375"/>
        <end position="392"/>
    </location>
</feature>
<feature type="transmembrane region" description="Helical" evidence="1">
    <location>
        <begin position="326"/>
        <end position="344"/>
    </location>
</feature>
<feature type="transmembrane region" description="Helical" evidence="1">
    <location>
        <begin position="98"/>
        <end position="120"/>
    </location>
</feature>
<evidence type="ECO:0008006" key="4">
    <source>
        <dbReference type="Google" id="ProtNLM"/>
    </source>
</evidence>
<evidence type="ECO:0000256" key="1">
    <source>
        <dbReference type="SAM" id="Phobius"/>
    </source>
</evidence>
<feature type="transmembrane region" description="Helical" evidence="1">
    <location>
        <begin position="174"/>
        <end position="196"/>
    </location>
</feature>
<sequence length="433" mass="47671">MKYKSISKDIAVISALALCMAIGSYLLSGWLNEQMQNLLVWVSDLWFDADIVRIYLIMTDRLSEEHESPFRHPLFSIIAYPTMQAMISILGISPPRALRLLVAISAALWVGCIYIIMRLIGCKKFDATVFSVLAASSASSIFWFAVPETFAMGSISILTSLAFIALTRFRKINWIWYVLLNIFTLSITITNWTAGITVTCIKLPFRKFIVTLALALAVALYLLLIQAELFPASKKLFRNESGYILSVHAGGLLNSLKAILAHSMIAPDLLLQRGLSLGSVGGLVLSFQGTPPGSGSVWGTIALIPWALLLCLSVRSFFIANIDPSFRLALGIILAGQVFLHTIYGFETFLYSLHFLPLLIIFASLTTLTRYRKVALILALLLIPLASINNGAQFKKSGICLGKLGLQTTLSENEQKMLKDSPLGFDSNYKCGI</sequence>
<reference evidence="2 3" key="1">
    <citation type="journal article" date="2015" name="Environ. Microbiol.">
        <title>Methane oxidation coupled to nitrate reduction under hypoxia by the Gammaproteobacterium Methylomonas denitrificans, sp. nov. type strain FJG1.</title>
        <authorList>
            <person name="Kits K.D."/>
            <person name="Klotz M.G."/>
            <person name="Stein L.Y."/>
        </authorList>
    </citation>
    <scope>NUCLEOTIDE SEQUENCE [LARGE SCALE GENOMIC DNA]</scope>
    <source>
        <strain evidence="2 3">FJG1</strain>
    </source>
</reference>
<feature type="transmembrane region" description="Helical" evidence="1">
    <location>
        <begin position="150"/>
        <end position="167"/>
    </location>
</feature>
<dbReference type="Proteomes" id="UP000030512">
    <property type="component" value="Chromosome"/>
</dbReference>
<feature type="transmembrane region" description="Helical" evidence="1">
    <location>
        <begin position="70"/>
        <end position="92"/>
    </location>
</feature>
<keyword evidence="1" id="KW-0812">Transmembrane</keyword>
<dbReference type="RefSeq" id="WP_036280020.1">
    <property type="nucleotide sequence ID" value="NZ_CP014476.1"/>
</dbReference>
<feature type="transmembrane region" description="Helical" evidence="1">
    <location>
        <begin position="208"/>
        <end position="230"/>
    </location>
</feature>
<feature type="transmembrane region" description="Helical" evidence="1">
    <location>
        <begin position="12"/>
        <end position="32"/>
    </location>
</feature>
<dbReference type="AlphaFoldDB" id="A0A126T961"/>
<gene>
    <name evidence="2" type="ORF">JT25_019210</name>
</gene>
<dbReference type="KEGG" id="mdn:JT25_019210"/>
<protein>
    <recommendedName>
        <fullName evidence="4">Glycosyltransferase RgtA/B/C/D-like domain-containing protein</fullName>
    </recommendedName>
</protein>
<feature type="transmembrane region" description="Helical" evidence="1">
    <location>
        <begin position="350"/>
        <end position="368"/>
    </location>
</feature>
<dbReference type="EMBL" id="CP014476">
    <property type="protein sequence ID" value="AMK78592.1"/>
    <property type="molecule type" value="Genomic_DNA"/>
</dbReference>
<proteinExistence type="predicted"/>
<dbReference type="STRING" id="1538553.JT25_019210"/>
<keyword evidence="1" id="KW-1133">Transmembrane helix</keyword>
<feature type="transmembrane region" description="Helical" evidence="1">
    <location>
        <begin position="295"/>
        <end position="314"/>
    </location>
</feature>
<organism evidence="2 3">
    <name type="scientific">Methylomonas denitrificans</name>
    <dbReference type="NCBI Taxonomy" id="1538553"/>
    <lineage>
        <taxon>Bacteria</taxon>
        <taxon>Pseudomonadati</taxon>
        <taxon>Pseudomonadota</taxon>
        <taxon>Gammaproteobacteria</taxon>
        <taxon>Methylococcales</taxon>
        <taxon>Methylococcaceae</taxon>
        <taxon>Methylomonas</taxon>
    </lineage>
</organism>
<keyword evidence="1" id="KW-0472">Membrane</keyword>
<evidence type="ECO:0000313" key="3">
    <source>
        <dbReference type="Proteomes" id="UP000030512"/>
    </source>
</evidence>
<evidence type="ECO:0000313" key="2">
    <source>
        <dbReference type="EMBL" id="AMK78592.1"/>
    </source>
</evidence>
<dbReference type="OrthoDB" id="8839685at2"/>
<feature type="transmembrane region" description="Helical" evidence="1">
    <location>
        <begin position="242"/>
        <end position="265"/>
    </location>
</feature>